<dbReference type="STRING" id="3635.A0A1U8KNQ0"/>
<accession>A0A1U8KNQ0</accession>
<dbReference type="PANTHER" id="PTHR33070">
    <property type="entry name" value="OS06G0725500 PROTEIN"/>
    <property type="match status" value="1"/>
</dbReference>
<dbReference type="OrthoDB" id="1002239at2759"/>
<dbReference type="KEGG" id="ghi:107919078"/>
<evidence type="ECO:0000313" key="2">
    <source>
        <dbReference type="Proteomes" id="UP000818029"/>
    </source>
</evidence>
<evidence type="ECO:0008006" key="4">
    <source>
        <dbReference type="Google" id="ProtNLM"/>
    </source>
</evidence>
<dbReference type="GeneID" id="107919078"/>
<sequence>MATTGYHTRSNSFPSRAHPLTSEVDEHLSRLASSESASTSSSLNQSLGRLQDLHDCTEKLLLLPLTQQILSHEQQGKYVDELLNGSLGLLDVFTTAKDALLQVKERTVELQSILRRKRGATKGFANDVRKYLSSKKAAKREILKAVKNLKHKESTALNETCATVSVLREVQAATLSVLESLFSFTFGVQKESHRSPWSLVSNLLHTKRVNSEGEQHINEMANAEASLLSLATSKTDLMQIEKVQNELNYQSIAFKTSKKGLRVCLGGRSKSESIFSTYSTINLVSNSFDFILILNINHPVSNALD</sequence>
<dbReference type="OMA" id="KECMVRE"/>
<dbReference type="AlphaFoldDB" id="A0A1U8KNQ0"/>
<name>A0A1U8KNQ0_GOSHI</name>
<organism evidence="2 3">
    <name type="scientific">Gossypium hirsutum</name>
    <name type="common">Upland cotton</name>
    <name type="synonym">Gossypium mexicanum</name>
    <dbReference type="NCBI Taxonomy" id="3635"/>
    <lineage>
        <taxon>Eukaryota</taxon>
        <taxon>Viridiplantae</taxon>
        <taxon>Streptophyta</taxon>
        <taxon>Embryophyta</taxon>
        <taxon>Tracheophyta</taxon>
        <taxon>Spermatophyta</taxon>
        <taxon>Magnoliopsida</taxon>
        <taxon>eudicotyledons</taxon>
        <taxon>Gunneridae</taxon>
        <taxon>Pentapetalae</taxon>
        <taxon>rosids</taxon>
        <taxon>malvids</taxon>
        <taxon>Malvales</taxon>
        <taxon>Malvaceae</taxon>
        <taxon>Malvoideae</taxon>
        <taxon>Gossypium</taxon>
    </lineage>
</organism>
<dbReference type="InterPro" id="IPR004320">
    <property type="entry name" value="BPS1_pln"/>
</dbReference>
<dbReference type="PANTHER" id="PTHR33070:SF129">
    <property type="entry name" value="DUF241 DOMAIN PROTEIN"/>
    <property type="match status" value="1"/>
</dbReference>
<evidence type="ECO:0000256" key="1">
    <source>
        <dbReference type="SAM" id="MobiDB-lite"/>
    </source>
</evidence>
<proteinExistence type="predicted"/>
<gene>
    <name evidence="3" type="primary">LOC107919078</name>
</gene>
<feature type="region of interest" description="Disordered" evidence="1">
    <location>
        <begin position="24"/>
        <end position="43"/>
    </location>
</feature>
<reference evidence="3" key="2">
    <citation type="submission" date="2025-08" db="UniProtKB">
        <authorList>
            <consortium name="RefSeq"/>
        </authorList>
    </citation>
    <scope>IDENTIFICATION</scope>
</reference>
<dbReference type="PaxDb" id="3635-A0A1U8KNQ0"/>
<dbReference type="Pfam" id="PF03087">
    <property type="entry name" value="BPS1"/>
    <property type="match status" value="1"/>
</dbReference>
<dbReference type="GO" id="GO:0048367">
    <property type="term" value="P:shoot system development"/>
    <property type="evidence" value="ECO:0007669"/>
    <property type="project" value="InterPro"/>
</dbReference>
<dbReference type="GO" id="GO:0048364">
    <property type="term" value="P:root development"/>
    <property type="evidence" value="ECO:0007669"/>
    <property type="project" value="InterPro"/>
</dbReference>
<dbReference type="Proteomes" id="UP000818029">
    <property type="component" value="Chromosome A01"/>
</dbReference>
<evidence type="ECO:0000313" key="3">
    <source>
        <dbReference type="RefSeq" id="XP_016704092.1"/>
    </source>
</evidence>
<feature type="compositionally biased region" description="Low complexity" evidence="1">
    <location>
        <begin position="30"/>
        <end position="43"/>
    </location>
</feature>
<keyword evidence="2" id="KW-1185">Reference proteome</keyword>
<protein>
    <recommendedName>
        <fullName evidence="4">DUF241 domain protein</fullName>
    </recommendedName>
</protein>
<dbReference type="RefSeq" id="XP_016704092.1">
    <property type="nucleotide sequence ID" value="XM_016848603.1"/>
</dbReference>
<reference evidence="2" key="1">
    <citation type="journal article" date="2020" name="Nat. Genet.">
        <title>Genomic diversifications of five Gossypium allopolyploid species and their impact on cotton improvement.</title>
        <authorList>
            <person name="Chen Z.J."/>
            <person name="Sreedasyam A."/>
            <person name="Ando A."/>
            <person name="Song Q."/>
            <person name="De Santiago L.M."/>
            <person name="Hulse-Kemp A.M."/>
            <person name="Ding M."/>
            <person name="Ye W."/>
            <person name="Kirkbride R.C."/>
            <person name="Jenkins J."/>
            <person name="Plott C."/>
            <person name="Lovell J."/>
            <person name="Lin Y.M."/>
            <person name="Vaughn R."/>
            <person name="Liu B."/>
            <person name="Simpson S."/>
            <person name="Scheffler B.E."/>
            <person name="Wen L."/>
            <person name="Saski C.A."/>
            <person name="Grover C.E."/>
            <person name="Hu G."/>
            <person name="Conover J.L."/>
            <person name="Carlson J.W."/>
            <person name="Shu S."/>
            <person name="Boston L.B."/>
            <person name="Williams M."/>
            <person name="Peterson D.G."/>
            <person name="McGee K."/>
            <person name="Jones D.C."/>
            <person name="Wendel J.F."/>
            <person name="Stelly D.M."/>
            <person name="Grimwood J."/>
            <person name="Schmutz J."/>
        </authorList>
    </citation>
    <scope>NUCLEOTIDE SEQUENCE [LARGE SCALE GENOMIC DNA]</scope>
    <source>
        <strain evidence="2">cv. TM-1</strain>
    </source>
</reference>